<evidence type="ECO:0000256" key="5">
    <source>
        <dbReference type="ARBA" id="ARBA00023002"/>
    </source>
</evidence>
<evidence type="ECO:0000313" key="11">
    <source>
        <dbReference type="Proteomes" id="UP000094527"/>
    </source>
</evidence>
<dbReference type="PANTHER" id="PTHR24291">
    <property type="entry name" value="CYTOCHROME P450 FAMILY 4"/>
    <property type="match status" value="1"/>
</dbReference>
<dbReference type="PRINTS" id="PR00463">
    <property type="entry name" value="EP450I"/>
</dbReference>
<dbReference type="SUPFAM" id="SSF48264">
    <property type="entry name" value="Cytochrome P450"/>
    <property type="match status" value="1"/>
</dbReference>
<keyword evidence="7 9" id="KW-0503">Monooxygenase</keyword>
<keyword evidence="4 8" id="KW-0479">Metal-binding</keyword>
<evidence type="ECO:0000256" key="4">
    <source>
        <dbReference type="ARBA" id="ARBA00022723"/>
    </source>
</evidence>
<dbReference type="GO" id="GO:0004497">
    <property type="term" value="F:monooxygenase activity"/>
    <property type="evidence" value="ECO:0007669"/>
    <property type="project" value="UniProtKB-KW"/>
</dbReference>
<reference evidence="10 11" key="1">
    <citation type="journal article" date="2016" name="Genome Biol. Evol.">
        <title>Gene Family Evolution Reflects Adaptation to Soil Environmental Stressors in the Genome of the Collembolan Orchesella cincta.</title>
        <authorList>
            <person name="Faddeeva-Vakhrusheva A."/>
            <person name="Derks M.F."/>
            <person name="Anvar S.Y."/>
            <person name="Agamennone V."/>
            <person name="Suring W."/>
            <person name="Smit S."/>
            <person name="van Straalen N.M."/>
            <person name="Roelofs D."/>
        </authorList>
    </citation>
    <scope>NUCLEOTIDE SEQUENCE [LARGE SCALE GENOMIC DNA]</scope>
    <source>
        <tissue evidence="10">Mixed pool</tissue>
    </source>
</reference>
<sequence length="457" mass="52036">MGFVKPFVETLELVGWTREMVTKFGPVVRVWNFGRPNVLVSSSDLAIALKKLQKEGAVDDKSADVKDFAVAINGIGLVSLPPEVHTRHKKFWNPFFNWRNIESILPDMQEEGIKVVNQLEKYAGRDSISQCKVFNLPPYAIRATFNITCCTAFGKDFMDTMSDDTANAYIHDFHTVAVNLSRRAFRPWLNKDFIYYSTPEGRRTKRSAERGASLMKEAIEFRRNLRNCGSNGGNCIQGDYKCFLDRLLDMKEQGVLNEAQIVGELNVFVAGGYDTSAVVISLVMYHLAIHPDHQEKIVQELQEVLGPDFGSNNNYPLTWDIIKNFKHLDLLYPLVPVLPRRSTQDIKLEDGKMIPKGVDVFILTDIIHRDPKYFEEPNAFKPERHSGTPIPSFMPFSLGNRTCVGQTMGMVTVKIIVAHLLMRYVWETTETKEGFKTLFQTLQVPVSVNCKIRKRTM</sequence>
<comment type="similarity">
    <text evidence="2 9">Belongs to the cytochrome P450 family.</text>
</comment>
<dbReference type="Proteomes" id="UP000094527">
    <property type="component" value="Unassembled WGS sequence"/>
</dbReference>
<evidence type="ECO:0000256" key="8">
    <source>
        <dbReference type="PIRSR" id="PIRSR602401-1"/>
    </source>
</evidence>
<keyword evidence="11" id="KW-1185">Reference proteome</keyword>
<gene>
    <name evidence="10" type="ORF">Ocin01_03601</name>
</gene>
<dbReference type="InterPro" id="IPR036396">
    <property type="entry name" value="Cyt_P450_sf"/>
</dbReference>
<keyword evidence="5 9" id="KW-0560">Oxidoreductase</keyword>
<dbReference type="InterPro" id="IPR017972">
    <property type="entry name" value="Cyt_P450_CS"/>
</dbReference>
<protein>
    <submittedName>
        <fullName evidence="10">Cytochrome P450 4V2</fullName>
    </submittedName>
</protein>
<dbReference type="GO" id="GO:0005506">
    <property type="term" value="F:iron ion binding"/>
    <property type="evidence" value="ECO:0007669"/>
    <property type="project" value="InterPro"/>
</dbReference>
<evidence type="ECO:0000256" key="2">
    <source>
        <dbReference type="ARBA" id="ARBA00010617"/>
    </source>
</evidence>
<dbReference type="Gene3D" id="1.10.630.10">
    <property type="entry name" value="Cytochrome P450"/>
    <property type="match status" value="1"/>
</dbReference>
<dbReference type="GO" id="GO:0020037">
    <property type="term" value="F:heme binding"/>
    <property type="evidence" value="ECO:0007669"/>
    <property type="project" value="InterPro"/>
</dbReference>
<dbReference type="EMBL" id="LJIJ01000087">
    <property type="protein sequence ID" value="ODN03078.1"/>
    <property type="molecule type" value="Genomic_DNA"/>
</dbReference>
<feature type="binding site" description="axial binding residue" evidence="8">
    <location>
        <position position="403"/>
    </location>
    <ligand>
        <name>heme</name>
        <dbReference type="ChEBI" id="CHEBI:30413"/>
    </ligand>
    <ligandPart>
        <name>Fe</name>
        <dbReference type="ChEBI" id="CHEBI:18248"/>
    </ligandPart>
</feature>
<dbReference type="AlphaFoldDB" id="A0A1D2NCU4"/>
<evidence type="ECO:0000256" key="7">
    <source>
        <dbReference type="ARBA" id="ARBA00023033"/>
    </source>
</evidence>
<keyword evidence="6 8" id="KW-0408">Iron</keyword>
<proteinExistence type="inferred from homology"/>
<dbReference type="InterPro" id="IPR002401">
    <property type="entry name" value="Cyt_P450_E_grp-I"/>
</dbReference>
<dbReference type="OMA" id="NITCCTA"/>
<evidence type="ECO:0000256" key="1">
    <source>
        <dbReference type="ARBA" id="ARBA00001971"/>
    </source>
</evidence>
<organism evidence="10 11">
    <name type="scientific">Orchesella cincta</name>
    <name type="common">Springtail</name>
    <name type="synonym">Podura cincta</name>
    <dbReference type="NCBI Taxonomy" id="48709"/>
    <lineage>
        <taxon>Eukaryota</taxon>
        <taxon>Metazoa</taxon>
        <taxon>Ecdysozoa</taxon>
        <taxon>Arthropoda</taxon>
        <taxon>Hexapoda</taxon>
        <taxon>Collembola</taxon>
        <taxon>Entomobryomorpha</taxon>
        <taxon>Entomobryoidea</taxon>
        <taxon>Orchesellidae</taxon>
        <taxon>Orchesellinae</taxon>
        <taxon>Orchesella</taxon>
    </lineage>
</organism>
<dbReference type="Pfam" id="PF00067">
    <property type="entry name" value="p450"/>
    <property type="match status" value="1"/>
</dbReference>
<evidence type="ECO:0000256" key="9">
    <source>
        <dbReference type="RuleBase" id="RU000461"/>
    </source>
</evidence>
<dbReference type="GO" id="GO:0016705">
    <property type="term" value="F:oxidoreductase activity, acting on paired donors, with incorporation or reduction of molecular oxygen"/>
    <property type="evidence" value="ECO:0007669"/>
    <property type="project" value="InterPro"/>
</dbReference>
<dbReference type="PANTHER" id="PTHR24291:SF50">
    <property type="entry name" value="BIFUNCTIONAL ALBAFLAVENONE MONOOXYGENASE_TERPENE SYNTHASE"/>
    <property type="match status" value="1"/>
</dbReference>
<dbReference type="InterPro" id="IPR001128">
    <property type="entry name" value="Cyt_P450"/>
</dbReference>
<comment type="caution">
    <text evidence="10">The sequence shown here is derived from an EMBL/GenBank/DDBJ whole genome shotgun (WGS) entry which is preliminary data.</text>
</comment>
<dbReference type="OrthoDB" id="1372046at2759"/>
<comment type="cofactor">
    <cofactor evidence="1 8">
        <name>heme</name>
        <dbReference type="ChEBI" id="CHEBI:30413"/>
    </cofactor>
</comment>
<dbReference type="STRING" id="48709.A0A1D2NCU4"/>
<keyword evidence="3 8" id="KW-0349">Heme</keyword>
<evidence type="ECO:0000256" key="3">
    <source>
        <dbReference type="ARBA" id="ARBA00022617"/>
    </source>
</evidence>
<name>A0A1D2NCU4_ORCCI</name>
<dbReference type="PRINTS" id="PR00385">
    <property type="entry name" value="P450"/>
</dbReference>
<dbReference type="PROSITE" id="PS00086">
    <property type="entry name" value="CYTOCHROME_P450"/>
    <property type="match status" value="1"/>
</dbReference>
<evidence type="ECO:0000256" key="6">
    <source>
        <dbReference type="ARBA" id="ARBA00023004"/>
    </source>
</evidence>
<evidence type="ECO:0000313" key="10">
    <source>
        <dbReference type="EMBL" id="ODN03078.1"/>
    </source>
</evidence>
<dbReference type="InterPro" id="IPR050196">
    <property type="entry name" value="Cytochrome_P450_Monoox"/>
</dbReference>
<accession>A0A1D2NCU4</accession>